<dbReference type="AlphaFoldDB" id="X1V1C2"/>
<evidence type="ECO:0000256" key="1">
    <source>
        <dbReference type="SAM" id="MobiDB-lite"/>
    </source>
</evidence>
<organism evidence="2">
    <name type="scientific">marine sediment metagenome</name>
    <dbReference type="NCBI Taxonomy" id="412755"/>
    <lineage>
        <taxon>unclassified sequences</taxon>
        <taxon>metagenomes</taxon>
        <taxon>ecological metagenomes</taxon>
    </lineage>
</organism>
<gene>
    <name evidence="2" type="ORF">S12H4_59144</name>
</gene>
<comment type="caution">
    <text evidence="2">The sequence shown here is derived from an EMBL/GenBank/DDBJ whole genome shotgun (WGS) entry which is preliminary data.</text>
</comment>
<proteinExistence type="predicted"/>
<sequence length="32" mass="3456">YLSKEGFPSPLPPNNRGATTGRAGGENGYRYQ</sequence>
<reference evidence="2" key="1">
    <citation type="journal article" date="2014" name="Front. Microbiol.">
        <title>High frequency of phylogenetically diverse reductive dehalogenase-homologous genes in deep subseafloor sedimentary metagenomes.</title>
        <authorList>
            <person name="Kawai M."/>
            <person name="Futagami T."/>
            <person name="Toyoda A."/>
            <person name="Takaki Y."/>
            <person name="Nishi S."/>
            <person name="Hori S."/>
            <person name="Arai W."/>
            <person name="Tsubouchi T."/>
            <person name="Morono Y."/>
            <person name="Uchiyama I."/>
            <person name="Ito T."/>
            <person name="Fujiyama A."/>
            <person name="Inagaki F."/>
            <person name="Takami H."/>
        </authorList>
    </citation>
    <scope>NUCLEOTIDE SEQUENCE</scope>
    <source>
        <strain evidence="2">Expedition CK06-06</strain>
    </source>
</reference>
<feature type="compositionally biased region" description="Gly residues" evidence="1">
    <location>
        <begin position="22"/>
        <end position="32"/>
    </location>
</feature>
<evidence type="ECO:0000313" key="2">
    <source>
        <dbReference type="EMBL" id="GAJ23558.1"/>
    </source>
</evidence>
<protein>
    <submittedName>
        <fullName evidence="2">Uncharacterized protein</fullName>
    </submittedName>
</protein>
<dbReference type="EMBL" id="BARW01038568">
    <property type="protein sequence ID" value="GAJ23558.1"/>
    <property type="molecule type" value="Genomic_DNA"/>
</dbReference>
<feature type="non-terminal residue" evidence="2">
    <location>
        <position position="1"/>
    </location>
</feature>
<accession>X1V1C2</accession>
<name>X1V1C2_9ZZZZ</name>
<feature type="region of interest" description="Disordered" evidence="1">
    <location>
        <begin position="1"/>
        <end position="32"/>
    </location>
</feature>